<dbReference type="PANTHER" id="PTHR43280:SF34">
    <property type="entry name" value="ARAC-FAMILY TRANSCRIPTIONAL REGULATOR"/>
    <property type="match status" value="1"/>
</dbReference>
<dbReference type="AlphaFoldDB" id="A0A5C1QDG0"/>
<dbReference type="KEGG" id="sper:EW093_05820"/>
<gene>
    <name evidence="5" type="ORF">EW093_05820</name>
</gene>
<protein>
    <submittedName>
        <fullName evidence="5">AraC family transcriptional regulator</fullName>
    </submittedName>
</protein>
<dbReference type="RefSeq" id="WP_149567490.1">
    <property type="nucleotide sequence ID" value="NZ_CP035807.1"/>
</dbReference>
<reference evidence="5 6" key="1">
    <citation type="submission" date="2019-02" db="EMBL/GenBank/DDBJ databases">
        <authorList>
            <person name="Fomenkov A."/>
            <person name="Dubinina G."/>
            <person name="Grabovich M."/>
            <person name="Vincze T."/>
            <person name="Roberts R.J."/>
        </authorList>
    </citation>
    <scope>NUCLEOTIDE SEQUENCE [LARGE SCALE GENOMIC DNA]</scope>
    <source>
        <strain evidence="5 6">P</strain>
    </source>
</reference>
<dbReference type="InterPro" id="IPR037923">
    <property type="entry name" value="HTH-like"/>
</dbReference>
<proteinExistence type="predicted"/>
<organism evidence="5 6">
    <name type="scientific">Thiospirochaeta perfilievii</name>
    <dbReference type="NCBI Taxonomy" id="252967"/>
    <lineage>
        <taxon>Bacteria</taxon>
        <taxon>Pseudomonadati</taxon>
        <taxon>Spirochaetota</taxon>
        <taxon>Spirochaetia</taxon>
        <taxon>Spirochaetales</taxon>
        <taxon>Spirochaetaceae</taxon>
        <taxon>Thiospirochaeta</taxon>
    </lineage>
</organism>
<keyword evidence="2" id="KW-0238">DNA-binding</keyword>
<dbReference type="Proteomes" id="UP000323824">
    <property type="component" value="Chromosome"/>
</dbReference>
<keyword evidence="3" id="KW-0804">Transcription</keyword>
<keyword evidence="1" id="KW-0805">Transcription regulation</keyword>
<accession>A0A5C1QDG0</accession>
<dbReference type="PANTHER" id="PTHR43280">
    <property type="entry name" value="ARAC-FAMILY TRANSCRIPTIONAL REGULATOR"/>
    <property type="match status" value="1"/>
</dbReference>
<sequence>MIFKIEELVTFGRSQCSSGYEFGGLRNYYVLHFVINGKGEYKVGKKTWRLKKGNAFLIRPNESHLYKADENEPWEYLWVCFTGDISTVLKNININENNLCSDIEDFDRVLDIYSKLKEPTKLQKIDDILSNIGLTYMLLSLFAGNSSKVIESQIKTRNVTKNHVFGMSCFIEQNFMNPISVSDVINFIQLDRSYASTLYKKEKNISIYDDIQERRIEKAVKLLKTSYSIKEITYICGFKSYQNFITIFKKRFGLSPREYKKHMYLLL</sequence>
<dbReference type="SUPFAM" id="SSF46689">
    <property type="entry name" value="Homeodomain-like"/>
    <property type="match status" value="1"/>
</dbReference>
<dbReference type="GO" id="GO:0043565">
    <property type="term" value="F:sequence-specific DNA binding"/>
    <property type="evidence" value="ECO:0007669"/>
    <property type="project" value="InterPro"/>
</dbReference>
<feature type="domain" description="HTH araC/xylS-type" evidence="4">
    <location>
        <begin position="165"/>
        <end position="262"/>
    </location>
</feature>
<reference evidence="5 6" key="2">
    <citation type="submission" date="2019-09" db="EMBL/GenBank/DDBJ databases">
        <title>Complete Genome Sequence and Methylome Analysis of free living Spirochaetas.</title>
        <authorList>
            <person name="Leshcheva N."/>
            <person name="Mikheeva N."/>
        </authorList>
    </citation>
    <scope>NUCLEOTIDE SEQUENCE [LARGE SCALE GENOMIC DNA]</scope>
    <source>
        <strain evidence="5 6">P</strain>
    </source>
</reference>
<dbReference type="InterPro" id="IPR009057">
    <property type="entry name" value="Homeodomain-like_sf"/>
</dbReference>
<evidence type="ECO:0000313" key="5">
    <source>
        <dbReference type="EMBL" id="QEN04242.1"/>
    </source>
</evidence>
<evidence type="ECO:0000313" key="6">
    <source>
        <dbReference type="Proteomes" id="UP000323824"/>
    </source>
</evidence>
<dbReference type="InterPro" id="IPR003313">
    <property type="entry name" value="AraC-bd"/>
</dbReference>
<dbReference type="Pfam" id="PF12833">
    <property type="entry name" value="HTH_18"/>
    <property type="match status" value="1"/>
</dbReference>
<dbReference type="InterPro" id="IPR018060">
    <property type="entry name" value="HTH_AraC"/>
</dbReference>
<dbReference type="Gene3D" id="2.60.120.280">
    <property type="entry name" value="Regulatory protein AraC"/>
    <property type="match status" value="1"/>
</dbReference>
<dbReference type="InterPro" id="IPR018062">
    <property type="entry name" value="HTH_AraC-typ_CS"/>
</dbReference>
<dbReference type="Gene3D" id="1.10.10.60">
    <property type="entry name" value="Homeodomain-like"/>
    <property type="match status" value="2"/>
</dbReference>
<keyword evidence="6" id="KW-1185">Reference proteome</keyword>
<dbReference type="GO" id="GO:0003700">
    <property type="term" value="F:DNA-binding transcription factor activity"/>
    <property type="evidence" value="ECO:0007669"/>
    <property type="project" value="InterPro"/>
</dbReference>
<evidence type="ECO:0000256" key="3">
    <source>
        <dbReference type="ARBA" id="ARBA00023163"/>
    </source>
</evidence>
<dbReference type="PROSITE" id="PS01124">
    <property type="entry name" value="HTH_ARAC_FAMILY_2"/>
    <property type="match status" value="1"/>
</dbReference>
<dbReference type="OrthoDB" id="368214at2"/>
<dbReference type="Pfam" id="PF02311">
    <property type="entry name" value="AraC_binding"/>
    <property type="match status" value="1"/>
</dbReference>
<dbReference type="CDD" id="cd06986">
    <property type="entry name" value="cupin_MmsR-like_N"/>
    <property type="match status" value="1"/>
</dbReference>
<dbReference type="PRINTS" id="PR00032">
    <property type="entry name" value="HTHARAC"/>
</dbReference>
<dbReference type="PROSITE" id="PS00041">
    <property type="entry name" value="HTH_ARAC_FAMILY_1"/>
    <property type="match status" value="1"/>
</dbReference>
<evidence type="ECO:0000256" key="2">
    <source>
        <dbReference type="ARBA" id="ARBA00023125"/>
    </source>
</evidence>
<dbReference type="SUPFAM" id="SSF51215">
    <property type="entry name" value="Regulatory protein AraC"/>
    <property type="match status" value="1"/>
</dbReference>
<dbReference type="InterPro" id="IPR020449">
    <property type="entry name" value="Tscrpt_reg_AraC-type_HTH"/>
</dbReference>
<evidence type="ECO:0000256" key="1">
    <source>
        <dbReference type="ARBA" id="ARBA00023015"/>
    </source>
</evidence>
<dbReference type="SMART" id="SM00342">
    <property type="entry name" value="HTH_ARAC"/>
    <property type="match status" value="1"/>
</dbReference>
<evidence type="ECO:0000259" key="4">
    <source>
        <dbReference type="PROSITE" id="PS01124"/>
    </source>
</evidence>
<name>A0A5C1QDG0_9SPIO</name>
<dbReference type="EMBL" id="CP035807">
    <property type="protein sequence ID" value="QEN04242.1"/>
    <property type="molecule type" value="Genomic_DNA"/>
</dbReference>